<accession>A0AAE9DLS4</accession>
<dbReference type="SMART" id="SM00177">
    <property type="entry name" value="ARF"/>
    <property type="match status" value="1"/>
</dbReference>
<keyword evidence="2" id="KW-0342">GTP-binding</keyword>
<evidence type="ECO:0000313" key="4">
    <source>
        <dbReference type="Proteomes" id="UP000827892"/>
    </source>
</evidence>
<evidence type="ECO:0000256" key="1">
    <source>
        <dbReference type="ARBA" id="ARBA00022741"/>
    </source>
</evidence>
<dbReference type="AlphaFoldDB" id="A0AAE9DLS4"/>
<dbReference type="InterPro" id="IPR027417">
    <property type="entry name" value="P-loop_NTPase"/>
</dbReference>
<protein>
    <submittedName>
        <fullName evidence="3">Uncharacterized protein</fullName>
    </submittedName>
</protein>
<dbReference type="Pfam" id="PF00071">
    <property type="entry name" value="Ras"/>
    <property type="match status" value="1"/>
</dbReference>
<dbReference type="SUPFAM" id="SSF52540">
    <property type="entry name" value="P-loop containing nucleoside triphosphate hydrolases"/>
    <property type="match status" value="1"/>
</dbReference>
<organism evidence="3 4">
    <name type="scientific">Caenorhabditis briggsae</name>
    <dbReference type="NCBI Taxonomy" id="6238"/>
    <lineage>
        <taxon>Eukaryota</taxon>
        <taxon>Metazoa</taxon>
        <taxon>Ecdysozoa</taxon>
        <taxon>Nematoda</taxon>
        <taxon>Chromadorea</taxon>
        <taxon>Rhabditida</taxon>
        <taxon>Rhabditina</taxon>
        <taxon>Rhabditomorpha</taxon>
        <taxon>Rhabditoidea</taxon>
        <taxon>Rhabditidae</taxon>
        <taxon>Peloderinae</taxon>
        <taxon>Caenorhabditis</taxon>
    </lineage>
</organism>
<sequence>MDRCSPLKVSSKGVADKNLATKEGGAMDRIMQVLRQLPHQHQLASSPSSSCDIKSIYASEKVRDAIRDHEQAIATSSAPKNKAKVVVLGDSGVGKTSIIYRHRYGAHYRPVNATIGASFVSFDVGDARDDMVRLQVWDTAGQERFRCMVPMYMRNAEAALIVYDVTDRSTFEDVEKWLKDLDRSSGTEDANVFLIANKTDLTEKREVSEAEGKAMAAKINAKYFELSNEEPHLFAAILSELAEDVLQSRQQTSEKKQELTLIRKDNVALAEDKFDDNPNIQLKSRKSKCCSML</sequence>
<dbReference type="PANTHER" id="PTHR47977">
    <property type="entry name" value="RAS-RELATED PROTEIN RAB"/>
    <property type="match status" value="1"/>
</dbReference>
<reference evidence="3 4" key="1">
    <citation type="submission" date="2022-05" db="EMBL/GenBank/DDBJ databases">
        <title>Chromosome-level reference genomes for two strains of Caenorhabditis briggsae: an improved platform for comparative genomics.</title>
        <authorList>
            <person name="Stevens L."/>
            <person name="Andersen E.C."/>
        </authorList>
    </citation>
    <scope>NUCLEOTIDE SEQUENCE [LARGE SCALE GENOMIC DNA]</scope>
    <source>
        <strain evidence="3">QX1410_ONT</strain>
        <tissue evidence="3">Whole-organism</tissue>
    </source>
</reference>
<dbReference type="SMART" id="SM00176">
    <property type="entry name" value="RAN"/>
    <property type="match status" value="1"/>
</dbReference>
<dbReference type="InterPro" id="IPR050227">
    <property type="entry name" value="Rab"/>
</dbReference>
<dbReference type="SMART" id="SM00175">
    <property type="entry name" value="RAB"/>
    <property type="match status" value="1"/>
</dbReference>
<dbReference type="Proteomes" id="UP000827892">
    <property type="component" value="Chromosome II"/>
</dbReference>
<name>A0AAE9DLS4_CAEBR</name>
<dbReference type="Gene3D" id="3.40.50.300">
    <property type="entry name" value="P-loop containing nucleotide triphosphate hydrolases"/>
    <property type="match status" value="1"/>
</dbReference>
<dbReference type="PRINTS" id="PR00449">
    <property type="entry name" value="RASTRNSFRMNG"/>
</dbReference>
<evidence type="ECO:0000256" key="2">
    <source>
        <dbReference type="ARBA" id="ARBA00023134"/>
    </source>
</evidence>
<dbReference type="InterPro" id="IPR001806">
    <property type="entry name" value="Small_GTPase"/>
</dbReference>
<proteinExistence type="predicted"/>
<dbReference type="CDD" id="cd00154">
    <property type="entry name" value="Rab"/>
    <property type="match status" value="1"/>
</dbReference>
<dbReference type="GO" id="GO:0005525">
    <property type="term" value="F:GTP binding"/>
    <property type="evidence" value="ECO:0007669"/>
    <property type="project" value="UniProtKB-KW"/>
</dbReference>
<dbReference type="FunFam" id="3.40.50.300:FF:001462">
    <property type="entry name" value="Small GTP-binding protein, putative"/>
    <property type="match status" value="1"/>
</dbReference>
<dbReference type="GO" id="GO:0003924">
    <property type="term" value="F:GTPase activity"/>
    <property type="evidence" value="ECO:0007669"/>
    <property type="project" value="InterPro"/>
</dbReference>
<dbReference type="NCBIfam" id="TIGR00231">
    <property type="entry name" value="small_GTP"/>
    <property type="match status" value="1"/>
</dbReference>
<dbReference type="EMBL" id="CP090892">
    <property type="protein sequence ID" value="ULU06490.1"/>
    <property type="molecule type" value="Genomic_DNA"/>
</dbReference>
<dbReference type="SMART" id="SM00173">
    <property type="entry name" value="RAS"/>
    <property type="match status" value="1"/>
</dbReference>
<keyword evidence="1" id="KW-0547">Nucleotide-binding</keyword>
<dbReference type="InterPro" id="IPR005225">
    <property type="entry name" value="Small_GTP-bd"/>
</dbReference>
<gene>
    <name evidence="3" type="ORF">L3Y34_018384</name>
</gene>
<dbReference type="SMART" id="SM00174">
    <property type="entry name" value="RHO"/>
    <property type="match status" value="1"/>
</dbReference>
<evidence type="ECO:0000313" key="3">
    <source>
        <dbReference type="EMBL" id="ULU06490.1"/>
    </source>
</evidence>